<comment type="similarity">
    <text evidence="5">Belongs to the binding-protein-dependent transport system permease family.</text>
</comment>
<keyword evidence="4 5" id="KW-0472">Membrane</keyword>
<accession>A0ABX8WDV9</accession>
<comment type="subcellular location">
    <subcellularLocation>
        <location evidence="1 5">Cell membrane</location>
        <topology evidence="1 5">Multi-pass membrane protein</topology>
    </subcellularLocation>
</comment>
<evidence type="ECO:0000313" key="8">
    <source>
        <dbReference type="Proteomes" id="UP000825799"/>
    </source>
</evidence>
<feature type="transmembrane region" description="Helical" evidence="5">
    <location>
        <begin position="9"/>
        <end position="29"/>
    </location>
</feature>
<dbReference type="Proteomes" id="UP000825799">
    <property type="component" value="Chromosome"/>
</dbReference>
<keyword evidence="2 5" id="KW-0812">Transmembrane</keyword>
<evidence type="ECO:0000259" key="6">
    <source>
        <dbReference type="PROSITE" id="PS50928"/>
    </source>
</evidence>
<dbReference type="InterPro" id="IPR052730">
    <property type="entry name" value="Sugar_ABC_transporter"/>
</dbReference>
<sequence>MYGLTRYKLFFLLPGLLVLLAIILFPLIFTIRVSFSGWDAVRPGLDWIGGLNYGRLLADGRFWQSLSRLGVMAVSAVIIEYVLGFGLALLVWRQIRFRRLVRVLFLIPMMTTPVVMAVIWRTVFHESLGPANDLVTLFGFAPIPWLTNAQWATFVVILVDVWQWTPFMFLLLLAGLLSLPREPLLAAAIDGAGPIRAFWNVTFPAMAPISVGAIIIRLIEASKIMETVYVITSGGPGTSTETSSYYIFIRGLRDFQIGYAAALSITYLVIMIVLLTIIAKLLTKTLIKAEA</sequence>
<evidence type="ECO:0000313" key="7">
    <source>
        <dbReference type="EMBL" id="QYO76593.1"/>
    </source>
</evidence>
<protein>
    <submittedName>
        <fullName evidence="7">Sugar ABC transporter permease</fullName>
    </submittedName>
</protein>
<evidence type="ECO:0000256" key="5">
    <source>
        <dbReference type="RuleBase" id="RU363032"/>
    </source>
</evidence>
<feature type="transmembrane region" description="Helical" evidence="5">
    <location>
        <begin position="69"/>
        <end position="91"/>
    </location>
</feature>
<dbReference type="SUPFAM" id="SSF160964">
    <property type="entry name" value="MalF N-terminal region-like"/>
    <property type="match status" value="1"/>
</dbReference>
<keyword evidence="3 5" id="KW-1133">Transmembrane helix</keyword>
<dbReference type="InterPro" id="IPR000515">
    <property type="entry name" value="MetI-like"/>
</dbReference>
<dbReference type="InterPro" id="IPR035906">
    <property type="entry name" value="MetI-like_sf"/>
</dbReference>
<feature type="transmembrane region" description="Helical" evidence="5">
    <location>
        <begin position="151"/>
        <end position="177"/>
    </location>
</feature>
<evidence type="ECO:0000256" key="4">
    <source>
        <dbReference type="ARBA" id="ARBA00023136"/>
    </source>
</evidence>
<feature type="domain" description="ABC transmembrane type-1" evidence="6">
    <location>
        <begin position="66"/>
        <end position="278"/>
    </location>
</feature>
<dbReference type="Pfam" id="PF00528">
    <property type="entry name" value="BPD_transp_1"/>
    <property type="match status" value="1"/>
</dbReference>
<reference evidence="7 8" key="1">
    <citation type="submission" date="2021-08" db="EMBL/GenBank/DDBJ databases">
        <title>Devosia salina sp. nov., isolated from the South China Sea sediment.</title>
        <authorList>
            <person name="Zhou Z."/>
        </authorList>
    </citation>
    <scope>NUCLEOTIDE SEQUENCE [LARGE SCALE GENOMIC DNA]</scope>
    <source>
        <strain evidence="7 8">SCS-3</strain>
    </source>
</reference>
<evidence type="ECO:0000256" key="2">
    <source>
        <dbReference type="ARBA" id="ARBA00022692"/>
    </source>
</evidence>
<organism evidence="7 8">
    <name type="scientific">Devosia salina</name>
    <dbReference type="NCBI Taxonomy" id="2860336"/>
    <lineage>
        <taxon>Bacteria</taxon>
        <taxon>Pseudomonadati</taxon>
        <taxon>Pseudomonadota</taxon>
        <taxon>Alphaproteobacteria</taxon>
        <taxon>Hyphomicrobiales</taxon>
        <taxon>Devosiaceae</taxon>
        <taxon>Devosia</taxon>
    </lineage>
</organism>
<dbReference type="PANTHER" id="PTHR43759">
    <property type="entry name" value="TREHALOSE TRANSPORT SYSTEM PERMEASE PROTEIN SUGA"/>
    <property type="match status" value="1"/>
</dbReference>
<keyword evidence="5" id="KW-0813">Transport</keyword>
<dbReference type="PANTHER" id="PTHR43759:SF1">
    <property type="entry name" value="GLUCOSE IMPORT SYSTEM PERMEASE PROTEIN GLCT"/>
    <property type="match status" value="1"/>
</dbReference>
<gene>
    <name evidence="7" type="ORF">K1X15_18735</name>
</gene>
<proteinExistence type="inferred from homology"/>
<feature type="transmembrane region" description="Helical" evidence="5">
    <location>
        <begin position="257"/>
        <end position="278"/>
    </location>
</feature>
<dbReference type="CDD" id="cd06261">
    <property type="entry name" value="TM_PBP2"/>
    <property type="match status" value="1"/>
</dbReference>
<feature type="transmembrane region" description="Helical" evidence="5">
    <location>
        <begin position="103"/>
        <end position="123"/>
    </location>
</feature>
<dbReference type="PROSITE" id="PS50928">
    <property type="entry name" value="ABC_TM1"/>
    <property type="match status" value="1"/>
</dbReference>
<dbReference type="SUPFAM" id="SSF161098">
    <property type="entry name" value="MetI-like"/>
    <property type="match status" value="1"/>
</dbReference>
<dbReference type="RefSeq" id="WP_220305064.1">
    <property type="nucleotide sequence ID" value="NZ_CP080590.1"/>
</dbReference>
<feature type="transmembrane region" description="Helical" evidence="5">
    <location>
        <begin position="197"/>
        <end position="219"/>
    </location>
</feature>
<keyword evidence="8" id="KW-1185">Reference proteome</keyword>
<evidence type="ECO:0000256" key="3">
    <source>
        <dbReference type="ARBA" id="ARBA00022989"/>
    </source>
</evidence>
<name>A0ABX8WDV9_9HYPH</name>
<evidence type="ECO:0000256" key="1">
    <source>
        <dbReference type="ARBA" id="ARBA00004651"/>
    </source>
</evidence>
<dbReference type="EMBL" id="CP080590">
    <property type="protein sequence ID" value="QYO76593.1"/>
    <property type="molecule type" value="Genomic_DNA"/>
</dbReference>
<dbReference type="Gene3D" id="1.10.3720.10">
    <property type="entry name" value="MetI-like"/>
    <property type="match status" value="1"/>
</dbReference>